<dbReference type="InterPro" id="IPR013083">
    <property type="entry name" value="Znf_RING/FYVE/PHD"/>
</dbReference>
<keyword evidence="5 8" id="KW-0862">Zinc</keyword>
<dbReference type="SUPFAM" id="SSF57850">
    <property type="entry name" value="RING/U-box"/>
    <property type="match status" value="1"/>
</dbReference>
<evidence type="ECO:0000313" key="10">
    <source>
        <dbReference type="Proteomes" id="UP000695022"/>
    </source>
</evidence>
<dbReference type="Gene3D" id="3.30.40.10">
    <property type="entry name" value="Zinc/RING finger domain, C3HC4 (zinc finger)"/>
    <property type="match status" value="1"/>
</dbReference>
<protein>
    <recommendedName>
        <fullName evidence="3 8">E3 ubiquitin-protein ligase listerin</fullName>
        <ecNumber evidence="8">2.3.2.27</ecNumber>
    </recommendedName>
    <alternativeName>
        <fullName evidence="6 8">RING-type E3 ubiquitin transferase listerin</fullName>
    </alternativeName>
</protein>
<dbReference type="PROSITE" id="PS50089">
    <property type="entry name" value="ZF_RING_2"/>
    <property type="match status" value="1"/>
</dbReference>
<dbReference type="InterPro" id="IPR039795">
    <property type="entry name" value="LTN1/Rkr1"/>
</dbReference>
<evidence type="ECO:0000256" key="2">
    <source>
        <dbReference type="ARBA" id="ARBA00007997"/>
    </source>
</evidence>
<reference evidence="11" key="1">
    <citation type="submission" date="2025-08" db="UniProtKB">
        <authorList>
            <consortium name="RefSeq"/>
        </authorList>
    </citation>
    <scope>IDENTIFICATION</scope>
</reference>
<dbReference type="CDD" id="cd16491">
    <property type="entry name" value="RING-CH-C4HC3_LTN1"/>
    <property type="match status" value="1"/>
</dbReference>
<organism evidence="10 11">
    <name type="scientific">Priapulus caudatus</name>
    <name type="common">Priapulid worm</name>
    <dbReference type="NCBI Taxonomy" id="37621"/>
    <lineage>
        <taxon>Eukaryota</taxon>
        <taxon>Metazoa</taxon>
        <taxon>Ecdysozoa</taxon>
        <taxon>Scalidophora</taxon>
        <taxon>Priapulida</taxon>
        <taxon>Priapulimorpha</taxon>
        <taxon>Priapulimorphida</taxon>
        <taxon>Priapulidae</taxon>
        <taxon>Priapulus</taxon>
    </lineage>
</organism>
<dbReference type="InterPro" id="IPR001841">
    <property type="entry name" value="Znf_RING"/>
</dbReference>
<evidence type="ECO:0000256" key="6">
    <source>
        <dbReference type="ARBA" id="ARBA00032366"/>
    </source>
</evidence>
<comment type="subunit">
    <text evidence="8">Component of the ribosome quality control complex (RQC).</text>
</comment>
<dbReference type="InterPro" id="IPR039804">
    <property type="entry name" value="RING-CH-C4HC3_LTN1"/>
</dbReference>
<evidence type="ECO:0000256" key="1">
    <source>
        <dbReference type="ARBA" id="ARBA00004514"/>
    </source>
</evidence>
<evidence type="ECO:0000256" key="5">
    <source>
        <dbReference type="ARBA" id="ARBA00022833"/>
    </source>
</evidence>
<comment type="subcellular location">
    <subcellularLocation>
        <location evidence="1">Cytoplasm</location>
        <location evidence="1">Cytosol</location>
    </subcellularLocation>
</comment>
<comment type="function">
    <text evidence="8">E3 ubiquitin-protein ligase. Component of the ribosome quality control complex (RQC), a ribosome-associated complex that mediates ubiquitination and extraction of incompletely synthesized nascent chains for proteasomal degradation.</text>
</comment>
<evidence type="ECO:0000256" key="4">
    <source>
        <dbReference type="ARBA" id="ARBA00022771"/>
    </source>
</evidence>
<feature type="domain" description="RING-type" evidence="9">
    <location>
        <begin position="33"/>
        <end position="80"/>
    </location>
</feature>
<evidence type="ECO:0000259" key="9">
    <source>
        <dbReference type="PROSITE" id="PS50089"/>
    </source>
</evidence>
<proteinExistence type="inferred from homology"/>
<evidence type="ECO:0000256" key="7">
    <source>
        <dbReference type="PROSITE-ProRule" id="PRU00175"/>
    </source>
</evidence>
<dbReference type="Pfam" id="PF13639">
    <property type="entry name" value="zf-RING_2"/>
    <property type="match status" value="1"/>
</dbReference>
<keyword evidence="4 7" id="KW-0863">Zinc-finger</keyword>
<dbReference type="PANTHER" id="PTHR12389:SF0">
    <property type="entry name" value="E3 UBIQUITIN-PROTEIN LIGASE LISTERIN"/>
    <property type="match status" value="1"/>
</dbReference>
<dbReference type="GeneID" id="106817417"/>
<name>A0ABM1EZE6_PRICU</name>
<dbReference type="Proteomes" id="UP000695022">
    <property type="component" value="Unplaced"/>
</dbReference>
<sequence length="83" mass="9760">MPDPRAEQNGSILEALLMWRRNVSKHFEGVEECMICFSVLHASNYQLPKFTCKTCHKRFHNVCLYKWFSTSQKSTCPMCRSEL</sequence>
<gene>
    <name evidence="11" type="primary">LOC106817417</name>
</gene>
<dbReference type="RefSeq" id="XP_014677567.1">
    <property type="nucleotide sequence ID" value="XM_014822081.1"/>
</dbReference>
<comment type="pathway">
    <text evidence="8">Protein modification; protein ubiquitination.</text>
</comment>
<keyword evidence="8" id="KW-0479">Metal-binding</keyword>
<evidence type="ECO:0000256" key="8">
    <source>
        <dbReference type="RuleBase" id="RU367090"/>
    </source>
</evidence>
<accession>A0ABM1EZE6</accession>
<dbReference type="EC" id="2.3.2.27" evidence="8"/>
<evidence type="ECO:0000256" key="3">
    <source>
        <dbReference type="ARBA" id="ARBA00017157"/>
    </source>
</evidence>
<comment type="similarity">
    <text evidence="2 8">Belongs to the LTN1 family.</text>
</comment>
<keyword evidence="8" id="KW-0833">Ubl conjugation pathway</keyword>
<keyword evidence="8" id="KW-0808">Transferase</keyword>
<comment type="catalytic activity">
    <reaction evidence="8">
        <text>S-ubiquitinyl-[E2 ubiquitin-conjugating enzyme]-L-cysteine + [acceptor protein]-L-lysine = [E2 ubiquitin-conjugating enzyme]-L-cysteine + N(6)-ubiquitinyl-[acceptor protein]-L-lysine.</text>
        <dbReference type="EC" id="2.3.2.27"/>
    </reaction>
</comment>
<keyword evidence="10" id="KW-1185">Reference proteome</keyword>
<evidence type="ECO:0000313" key="11">
    <source>
        <dbReference type="RefSeq" id="XP_014677567.1"/>
    </source>
</evidence>
<dbReference type="PANTHER" id="PTHR12389">
    <property type="entry name" value="ZINC FINGER PROTEIN 294"/>
    <property type="match status" value="1"/>
</dbReference>